<evidence type="ECO:0000313" key="2">
    <source>
        <dbReference type="Proteomes" id="UP000029921"/>
    </source>
</evidence>
<dbReference type="EMBL" id="JRPE02000024">
    <property type="protein sequence ID" value="TLD91110.1"/>
    <property type="molecule type" value="Genomic_DNA"/>
</dbReference>
<organism evidence="1 2">
    <name type="scientific">Helicobacter magdeburgensis</name>
    <dbReference type="NCBI Taxonomy" id="471858"/>
    <lineage>
        <taxon>Bacteria</taxon>
        <taxon>Pseudomonadati</taxon>
        <taxon>Campylobacterota</taxon>
        <taxon>Epsilonproteobacteria</taxon>
        <taxon>Campylobacterales</taxon>
        <taxon>Helicobacteraceae</taxon>
        <taxon>Helicobacter</taxon>
    </lineage>
</organism>
<evidence type="ECO:0000313" key="1">
    <source>
        <dbReference type="EMBL" id="TLD91110.1"/>
    </source>
</evidence>
<comment type="caution">
    <text evidence="1">The sequence shown here is derived from an EMBL/GenBank/DDBJ whole genome shotgun (WGS) entry which is preliminary data.</text>
</comment>
<proteinExistence type="predicted"/>
<sequence length="260" mass="30140">MAKRAMSSQKAGYVKISGHKKELEFANLIGLGKEYKNDKKAKKDVIDHNGDAHSIKSGQQKWQIFLYGANRLATDYGFLAMNGMGQLLKDCLEVFPNDRDLYLKDKAAYKNLLQIPMKNLCDKLKDVNRRKAFFSKAFFNGGEVQFLTIFSSIDNKVRVFHYEDVVDILATKMEVENSKARLKHQFDAQKVVFKKDKSLGEIEIRNDSEQHYREVKFWMNAKEMLNLLIQNIPNSDMPNSINQIENTRIIRYGKAVKRFK</sequence>
<accession>A0A4U8SW02</accession>
<keyword evidence="2" id="KW-1185">Reference proteome</keyword>
<dbReference type="AlphaFoldDB" id="A0A4U8SW02"/>
<name>A0A4U8SW02_9HELI</name>
<reference evidence="1 2" key="1">
    <citation type="journal article" date="2014" name="Genome Announc.">
        <title>Draft genome sequences of eight enterohepatic helicobacter species isolated from both laboratory and wild rodents.</title>
        <authorList>
            <person name="Sheh A."/>
            <person name="Shen Z."/>
            <person name="Fox J.G."/>
        </authorList>
    </citation>
    <scope>NUCLEOTIDE SEQUENCE [LARGE SCALE GENOMIC DNA]</scope>
    <source>
        <strain evidence="1 2">MIT 96-1001</strain>
    </source>
</reference>
<gene>
    <name evidence="1" type="ORF">LS74_010195</name>
</gene>
<dbReference type="RefSeq" id="WP_034588543.1">
    <property type="nucleotide sequence ID" value="NZ_JRPE02000024.1"/>
</dbReference>
<protein>
    <submittedName>
        <fullName evidence="1">Uncharacterized protein</fullName>
    </submittedName>
</protein>
<dbReference type="Proteomes" id="UP000029921">
    <property type="component" value="Unassembled WGS sequence"/>
</dbReference>